<dbReference type="Proteomes" id="UP001305220">
    <property type="component" value="Plasmid p82_LEO_62"/>
</dbReference>
<proteinExistence type="predicted"/>
<geneLocation type="plasmid" evidence="4">
    <name>p82_LEO_62</name>
</geneLocation>
<name>A0AA96DX07_9BACT</name>
<dbReference type="InterPro" id="IPR010172">
    <property type="entry name" value="CRISPR-assoc_prot_TM1791"/>
</dbReference>
<protein>
    <submittedName>
        <fullName evidence="4">Type III-B CRISPR module RAMP protein Cmr6</fullName>
    </submittedName>
</protein>
<evidence type="ECO:0000259" key="3">
    <source>
        <dbReference type="Pfam" id="PF03787"/>
    </source>
</evidence>
<dbReference type="AlphaFoldDB" id="A0AA96DX07"/>
<dbReference type="EMBL" id="CP134857">
    <property type="protein sequence ID" value="WNL35157.1"/>
    <property type="molecule type" value="Genomic_DNA"/>
</dbReference>
<evidence type="ECO:0000256" key="1">
    <source>
        <dbReference type="ARBA" id="ARBA00023118"/>
    </source>
</evidence>
<sequence length="299" mass="34296">MLLADAFDKYVEKNKKDIFNENKKNGVPSVEKKLEKDDKQKKSTLKPNIGWLFYKDYFSSLDEKDYELMLLTKEEKKQKEKEIKDLESKINVKVLNIINKILKPLNIEDLGNSSFTLKTTYPGLLIGSGYSHELPDIKGQAILGFNFDYTSGLPLIAGGSIKGLLRSAFEYQEYIIELLEKQKIRIDNIKDLEVEIFGQENKSDNVEQGNDIFFDASIIKGNDNRKILADDYITPHKEAIKNPIPLRFLKVLPGVTFKFQFLLKDGIIKKEQKLELFKEIILDLGIGSKTNVGYGKFQE</sequence>
<dbReference type="PANTHER" id="PTHR39965">
    <property type="entry name" value="CRISPR SYSTEM CMR SUBUNIT CMR6"/>
    <property type="match status" value="1"/>
</dbReference>
<dbReference type="Pfam" id="PF03787">
    <property type="entry name" value="RAMPs"/>
    <property type="match status" value="1"/>
</dbReference>
<reference evidence="4" key="1">
    <citation type="submission" date="2023-09" db="EMBL/GenBank/DDBJ databases">
        <title>Arcobacter tbilisiensis sp. nov. isolated from chicken meat in Tbilisi, Georgia.</title>
        <authorList>
            <person name="Matthias R."/>
            <person name="Zautner A.E."/>
        </authorList>
    </citation>
    <scope>NUCLEOTIDE SEQUENCE</scope>
    <source>
        <strain evidence="4">LEO 62</strain>
        <plasmid evidence="4">p82_LEO_62</plasmid>
    </source>
</reference>
<dbReference type="NCBIfam" id="TIGR01898">
    <property type="entry name" value="cas_TM1791_cmr6"/>
    <property type="match status" value="1"/>
</dbReference>
<gene>
    <name evidence="4" type="primary">cmr6</name>
    <name evidence="4" type="ORF">RMP68_11090</name>
</gene>
<feature type="domain" description="CRISPR type III-associated protein" evidence="3">
    <location>
        <begin position="116"/>
        <end position="297"/>
    </location>
</feature>
<dbReference type="InterPro" id="IPR005537">
    <property type="entry name" value="RAMP_III_fam"/>
</dbReference>
<evidence type="ECO:0000256" key="2">
    <source>
        <dbReference type="SAM" id="Coils"/>
    </source>
</evidence>
<dbReference type="GO" id="GO:0051607">
    <property type="term" value="P:defense response to virus"/>
    <property type="evidence" value="ECO:0007669"/>
    <property type="project" value="UniProtKB-KW"/>
</dbReference>
<keyword evidence="1" id="KW-0051">Antiviral defense</keyword>
<dbReference type="RefSeq" id="WP_390871789.1">
    <property type="nucleotide sequence ID" value="NZ_CP128653.1"/>
</dbReference>
<organism evidence="4">
    <name type="scientific">Arcobacter cryaerophilus gv. pseudocryaerophilus</name>
    <dbReference type="NCBI Taxonomy" id="2933791"/>
    <lineage>
        <taxon>Bacteria</taxon>
        <taxon>Pseudomonadati</taxon>
        <taxon>Campylobacterota</taxon>
        <taxon>Epsilonproteobacteria</taxon>
        <taxon>Campylobacterales</taxon>
        <taxon>Arcobacteraceae</taxon>
        <taxon>Aliarcobacter</taxon>
    </lineage>
</organism>
<feature type="coiled-coil region" evidence="2">
    <location>
        <begin position="69"/>
        <end position="96"/>
    </location>
</feature>
<dbReference type="PANTHER" id="PTHR39965:SF1">
    <property type="entry name" value="CRISPR SYSTEM CMR SUBUNIT CMR6"/>
    <property type="match status" value="1"/>
</dbReference>
<evidence type="ECO:0000313" key="4">
    <source>
        <dbReference type="EMBL" id="WNL35157.1"/>
    </source>
</evidence>
<keyword evidence="2" id="KW-0175">Coiled coil</keyword>
<accession>A0AA96DX07</accession>
<keyword evidence="4" id="KW-0614">Plasmid</keyword>